<organism evidence="1 2">
    <name type="scientific">Pseudoleptotrichia goodfellowii</name>
    <dbReference type="NCBI Taxonomy" id="157692"/>
    <lineage>
        <taxon>Bacteria</taxon>
        <taxon>Fusobacteriati</taxon>
        <taxon>Fusobacteriota</taxon>
        <taxon>Fusobacteriia</taxon>
        <taxon>Fusobacteriales</taxon>
        <taxon>Leptotrichiaceae</taxon>
        <taxon>Pseudoleptotrichia</taxon>
    </lineage>
</organism>
<evidence type="ECO:0000313" key="1">
    <source>
        <dbReference type="EMBL" id="BBM35244.1"/>
    </source>
</evidence>
<proteinExistence type="predicted"/>
<sequence length="339" mass="40060">MTNIWRLQTNTASSDGQSIAPFLIEKRTAAIGWSLLDKDLERLSKGDSRKFEEIKNKRNLIKNFNDYENFYNKYKKQLYKDINCVRNLANSVKFGDLIWIRDRGIYFLGKVKENSKYNYCYEEEYLNKDAANYINSIDWIKIGDESSIPGSLTTAFIRGRTLQKIHKKGIPEFSKLEYNRLIDEKNIKDKKYNFDNFENDCETFFNYLSPSDCEDLVCMYLFYKKGYICIPSTNKNSTELYECVLLNYKTGKTAYIQVKNGEINLETKNYEHLINDNNEVYILTTKGKVTFSKEQHKNYIKEITSENLYHFVQNKDLKIQNIIPKNIKKWINFLSKKSS</sequence>
<dbReference type="Proteomes" id="UP000321606">
    <property type="component" value="Chromosome"/>
</dbReference>
<accession>A0A510J7V1</accession>
<dbReference type="AlphaFoldDB" id="A0A510J7V1"/>
<name>A0A510J7V1_9FUSO</name>
<protein>
    <submittedName>
        <fullName evidence="1">Uncharacterized protein</fullName>
    </submittedName>
</protein>
<evidence type="ECO:0000313" key="2">
    <source>
        <dbReference type="Proteomes" id="UP000321606"/>
    </source>
</evidence>
<reference evidence="1 2" key="1">
    <citation type="submission" date="2019-07" db="EMBL/GenBank/DDBJ databases">
        <title>Complete Genome Sequence of Leptotrichia goodfellowii Strain JCM 16774.</title>
        <authorList>
            <person name="Watanabe S."/>
            <person name="Cui L."/>
        </authorList>
    </citation>
    <scope>NUCLEOTIDE SEQUENCE [LARGE SCALE GENOMIC DNA]</scope>
    <source>
        <strain evidence="1 2">JCM16774</strain>
    </source>
</reference>
<dbReference type="KEGG" id="lgo:JCM16774_0151"/>
<dbReference type="EMBL" id="AP019822">
    <property type="protein sequence ID" value="BBM35244.1"/>
    <property type="molecule type" value="Genomic_DNA"/>
</dbReference>
<gene>
    <name evidence="1" type="ORF">JCM16774_0151</name>
</gene>